<keyword evidence="3" id="KW-0804">Transcription</keyword>
<dbReference type="AlphaFoldDB" id="A0A1H1NNN4"/>
<dbReference type="InterPro" id="IPR050707">
    <property type="entry name" value="HTH_MetabolicPath_Reg"/>
</dbReference>
<dbReference type="InterPro" id="IPR036388">
    <property type="entry name" value="WH-like_DNA-bd_sf"/>
</dbReference>
<reference evidence="7" key="1">
    <citation type="submission" date="2016-10" db="EMBL/GenBank/DDBJ databases">
        <authorList>
            <person name="Varghese N."/>
            <person name="Submissions S."/>
        </authorList>
    </citation>
    <scope>NUCLEOTIDE SEQUENCE [LARGE SCALE GENOMIC DNA]</scope>
    <source>
        <strain evidence="7">DSM 21772</strain>
    </source>
</reference>
<evidence type="ECO:0000259" key="4">
    <source>
        <dbReference type="PROSITE" id="PS51077"/>
    </source>
</evidence>
<feature type="domain" description="IclR-ED" evidence="5">
    <location>
        <begin position="73"/>
        <end position="255"/>
    </location>
</feature>
<keyword evidence="7" id="KW-1185">Reference proteome</keyword>
<dbReference type="Pfam" id="PF01614">
    <property type="entry name" value="IclR_C"/>
    <property type="match status" value="1"/>
</dbReference>
<dbReference type="Gene3D" id="3.30.450.40">
    <property type="match status" value="1"/>
</dbReference>
<dbReference type="PROSITE" id="PS51078">
    <property type="entry name" value="ICLR_ED"/>
    <property type="match status" value="1"/>
</dbReference>
<proteinExistence type="predicted"/>
<dbReference type="InterPro" id="IPR005471">
    <property type="entry name" value="Tscrpt_reg_IclR_N"/>
</dbReference>
<dbReference type="Gene3D" id="1.10.10.10">
    <property type="entry name" value="Winged helix-like DNA-binding domain superfamily/Winged helix DNA-binding domain"/>
    <property type="match status" value="1"/>
</dbReference>
<dbReference type="PROSITE" id="PS51077">
    <property type="entry name" value="HTH_ICLR"/>
    <property type="match status" value="1"/>
</dbReference>
<dbReference type="SUPFAM" id="SSF46785">
    <property type="entry name" value="Winged helix' DNA-binding domain"/>
    <property type="match status" value="1"/>
</dbReference>
<dbReference type="Proteomes" id="UP000181956">
    <property type="component" value="Chromosome I"/>
</dbReference>
<dbReference type="InterPro" id="IPR014757">
    <property type="entry name" value="Tscrpt_reg_IclR_C"/>
</dbReference>
<keyword evidence="1" id="KW-0805">Transcription regulation</keyword>
<dbReference type="SUPFAM" id="SSF55781">
    <property type="entry name" value="GAF domain-like"/>
    <property type="match status" value="1"/>
</dbReference>
<evidence type="ECO:0000313" key="6">
    <source>
        <dbReference type="EMBL" id="SDS00594.1"/>
    </source>
</evidence>
<dbReference type="GO" id="GO:0045892">
    <property type="term" value="P:negative regulation of DNA-templated transcription"/>
    <property type="evidence" value="ECO:0007669"/>
    <property type="project" value="TreeGrafter"/>
</dbReference>
<dbReference type="EMBL" id="LT629742">
    <property type="protein sequence ID" value="SDS00594.1"/>
    <property type="molecule type" value="Genomic_DNA"/>
</dbReference>
<dbReference type="GO" id="GO:0003677">
    <property type="term" value="F:DNA binding"/>
    <property type="evidence" value="ECO:0007669"/>
    <property type="project" value="UniProtKB-KW"/>
</dbReference>
<dbReference type="InterPro" id="IPR029016">
    <property type="entry name" value="GAF-like_dom_sf"/>
</dbReference>
<dbReference type="Pfam" id="PF09339">
    <property type="entry name" value="HTH_IclR"/>
    <property type="match status" value="1"/>
</dbReference>
<dbReference type="InterPro" id="IPR036390">
    <property type="entry name" value="WH_DNA-bd_sf"/>
</dbReference>
<evidence type="ECO:0000256" key="2">
    <source>
        <dbReference type="ARBA" id="ARBA00023125"/>
    </source>
</evidence>
<evidence type="ECO:0000313" key="7">
    <source>
        <dbReference type="Proteomes" id="UP000181956"/>
    </source>
</evidence>
<accession>A0A1H1NNN4</accession>
<dbReference type="PANTHER" id="PTHR30136">
    <property type="entry name" value="HELIX-TURN-HELIX TRANSCRIPTIONAL REGULATOR, ICLR FAMILY"/>
    <property type="match status" value="1"/>
</dbReference>
<gene>
    <name evidence="6" type="ORF">SAMN04489834_0685</name>
</gene>
<dbReference type="GO" id="GO:0003700">
    <property type="term" value="F:DNA-binding transcription factor activity"/>
    <property type="evidence" value="ECO:0007669"/>
    <property type="project" value="TreeGrafter"/>
</dbReference>
<feature type="domain" description="HTH iclR-type" evidence="4">
    <location>
        <begin position="13"/>
        <end position="72"/>
    </location>
</feature>
<organism evidence="6 7">
    <name type="scientific">Microterricola viridarii</name>
    <dbReference type="NCBI Taxonomy" id="412690"/>
    <lineage>
        <taxon>Bacteria</taxon>
        <taxon>Bacillati</taxon>
        <taxon>Actinomycetota</taxon>
        <taxon>Actinomycetes</taxon>
        <taxon>Micrococcales</taxon>
        <taxon>Microbacteriaceae</taxon>
        <taxon>Microterricola</taxon>
    </lineage>
</organism>
<dbReference type="STRING" id="412690.SAMN04489834_0685"/>
<evidence type="ECO:0000256" key="3">
    <source>
        <dbReference type="ARBA" id="ARBA00023163"/>
    </source>
</evidence>
<dbReference type="PANTHER" id="PTHR30136:SF24">
    <property type="entry name" value="HTH-TYPE TRANSCRIPTIONAL REPRESSOR ALLR"/>
    <property type="match status" value="1"/>
</dbReference>
<protein>
    <submittedName>
        <fullName evidence="6">DNA-binding transcriptional regulator, IclR family</fullName>
    </submittedName>
</protein>
<evidence type="ECO:0000256" key="1">
    <source>
        <dbReference type="ARBA" id="ARBA00023015"/>
    </source>
</evidence>
<keyword evidence="2 6" id="KW-0238">DNA-binding</keyword>
<name>A0A1H1NNN4_9MICO</name>
<evidence type="ECO:0000259" key="5">
    <source>
        <dbReference type="PROSITE" id="PS51078"/>
    </source>
</evidence>
<sequence>MASEFTLGEIAVSQTIHRATEIIELLAASPRSLNEVATHFEVHRTTVFRQLQTLERAGFVMHRADGQYAIGTRIIAIAQQALDNFDLRRVAHEELRALQRRVGTTVHLAQLLERSVVYIDKVEGDSSVRMYSRIGLPVLPQATGVGKVILAQLPSQRRDELLAGTEWTAFTGTTHTSRASLDADLATISGRGWGVDDSEFEDFMNCIAAPIANSTGTVLGALSISSIKVVNDLDALRRHLPDLLDTTARISAQLG</sequence>
<dbReference type="SMART" id="SM00346">
    <property type="entry name" value="HTH_ICLR"/>
    <property type="match status" value="1"/>
</dbReference>